<evidence type="ECO:0000256" key="8">
    <source>
        <dbReference type="ARBA" id="ARBA00022786"/>
    </source>
</evidence>
<evidence type="ECO:0000313" key="16">
    <source>
        <dbReference type="EMBL" id="KAG0309907.1"/>
    </source>
</evidence>
<name>A0A9P6R2B3_9FUNG</name>
<dbReference type="SMART" id="SM00184">
    <property type="entry name" value="RING"/>
    <property type="match status" value="1"/>
</dbReference>
<dbReference type="EMBL" id="JAAAIN010000909">
    <property type="protein sequence ID" value="KAG0309907.1"/>
    <property type="molecule type" value="Genomic_DNA"/>
</dbReference>
<evidence type="ECO:0000256" key="14">
    <source>
        <dbReference type="SAM" id="Phobius"/>
    </source>
</evidence>
<feature type="region of interest" description="Disordered" evidence="13">
    <location>
        <begin position="461"/>
        <end position="509"/>
    </location>
</feature>
<reference evidence="16" key="1">
    <citation type="journal article" date="2020" name="Fungal Divers.">
        <title>Resolving the Mortierellaceae phylogeny through synthesis of multi-gene phylogenetics and phylogenomics.</title>
        <authorList>
            <person name="Vandepol N."/>
            <person name="Liber J."/>
            <person name="Desiro A."/>
            <person name="Na H."/>
            <person name="Kennedy M."/>
            <person name="Barry K."/>
            <person name="Grigoriev I.V."/>
            <person name="Miller A.N."/>
            <person name="O'Donnell K."/>
            <person name="Stajich J.E."/>
            <person name="Bonito G."/>
        </authorList>
    </citation>
    <scope>NUCLEOTIDE SEQUENCE</scope>
    <source>
        <strain evidence="16">NVP60</strain>
    </source>
</reference>
<feature type="region of interest" description="Disordered" evidence="13">
    <location>
        <begin position="227"/>
        <end position="257"/>
    </location>
</feature>
<dbReference type="GO" id="GO:0016567">
    <property type="term" value="P:protein ubiquitination"/>
    <property type="evidence" value="ECO:0007669"/>
    <property type="project" value="TreeGrafter"/>
</dbReference>
<organism evidence="16 17">
    <name type="scientific">Linnemannia gamsii</name>
    <dbReference type="NCBI Taxonomy" id="64522"/>
    <lineage>
        <taxon>Eukaryota</taxon>
        <taxon>Fungi</taxon>
        <taxon>Fungi incertae sedis</taxon>
        <taxon>Mucoromycota</taxon>
        <taxon>Mortierellomycotina</taxon>
        <taxon>Mortierellomycetes</taxon>
        <taxon>Mortierellales</taxon>
        <taxon>Mortierellaceae</taxon>
        <taxon>Linnemannia</taxon>
    </lineage>
</organism>
<dbReference type="SUPFAM" id="SSF57850">
    <property type="entry name" value="RING/U-box"/>
    <property type="match status" value="1"/>
</dbReference>
<dbReference type="GO" id="GO:0016020">
    <property type="term" value="C:membrane"/>
    <property type="evidence" value="ECO:0007669"/>
    <property type="project" value="UniProtKB-SubCell"/>
</dbReference>
<keyword evidence="10 14" id="KW-1133">Transmembrane helix</keyword>
<comment type="caution">
    <text evidence="16">The sequence shown here is derived from an EMBL/GenBank/DDBJ whole genome shotgun (WGS) entry which is preliminary data.</text>
</comment>
<keyword evidence="7 12" id="KW-0863">Zinc-finger</keyword>
<dbReference type="EC" id="2.3.2.27" evidence="3"/>
<feature type="region of interest" description="Disordered" evidence="13">
    <location>
        <begin position="311"/>
        <end position="330"/>
    </location>
</feature>
<dbReference type="OrthoDB" id="8062037at2759"/>
<feature type="domain" description="RING-type" evidence="15">
    <location>
        <begin position="528"/>
        <end position="569"/>
    </location>
</feature>
<evidence type="ECO:0000256" key="12">
    <source>
        <dbReference type="PROSITE-ProRule" id="PRU00175"/>
    </source>
</evidence>
<keyword evidence="17" id="KW-1185">Reference proteome</keyword>
<evidence type="ECO:0000256" key="6">
    <source>
        <dbReference type="ARBA" id="ARBA00022723"/>
    </source>
</evidence>
<dbReference type="GO" id="GO:0008270">
    <property type="term" value="F:zinc ion binding"/>
    <property type="evidence" value="ECO:0007669"/>
    <property type="project" value="UniProtKB-KW"/>
</dbReference>
<evidence type="ECO:0000256" key="5">
    <source>
        <dbReference type="ARBA" id="ARBA00022692"/>
    </source>
</evidence>
<dbReference type="GO" id="GO:0006511">
    <property type="term" value="P:ubiquitin-dependent protein catabolic process"/>
    <property type="evidence" value="ECO:0007669"/>
    <property type="project" value="TreeGrafter"/>
</dbReference>
<comment type="catalytic activity">
    <reaction evidence="1">
        <text>S-ubiquitinyl-[E2 ubiquitin-conjugating enzyme]-L-cysteine + [acceptor protein]-L-lysine = [E2 ubiquitin-conjugating enzyme]-L-cysteine + N(6)-ubiquitinyl-[acceptor protein]-L-lysine.</text>
        <dbReference type="EC" id="2.3.2.27"/>
    </reaction>
</comment>
<comment type="subcellular location">
    <subcellularLocation>
        <location evidence="2">Membrane</location>
        <topology evidence="2">Multi-pass membrane protein</topology>
    </subcellularLocation>
</comment>
<dbReference type="Gene3D" id="3.30.40.10">
    <property type="entry name" value="Zinc/RING finger domain, C3HC4 (zinc finger)"/>
    <property type="match status" value="1"/>
</dbReference>
<gene>
    <name evidence="16" type="ORF">BGZ97_012937</name>
</gene>
<dbReference type="InterPro" id="IPR001841">
    <property type="entry name" value="Znf_RING"/>
</dbReference>
<dbReference type="PANTHER" id="PTHR45977">
    <property type="entry name" value="TARGET OF ERK KINASE MPK-1"/>
    <property type="match status" value="1"/>
</dbReference>
<keyword evidence="6" id="KW-0479">Metal-binding</keyword>
<evidence type="ECO:0000259" key="15">
    <source>
        <dbReference type="PROSITE" id="PS50089"/>
    </source>
</evidence>
<evidence type="ECO:0000256" key="7">
    <source>
        <dbReference type="ARBA" id="ARBA00022771"/>
    </source>
</evidence>
<dbReference type="GO" id="GO:0061630">
    <property type="term" value="F:ubiquitin protein ligase activity"/>
    <property type="evidence" value="ECO:0007669"/>
    <property type="project" value="UniProtKB-EC"/>
</dbReference>
<feature type="transmembrane region" description="Helical" evidence="14">
    <location>
        <begin position="97"/>
        <end position="118"/>
    </location>
</feature>
<feature type="transmembrane region" description="Helical" evidence="14">
    <location>
        <begin position="71"/>
        <end position="91"/>
    </location>
</feature>
<evidence type="ECO:0000256" key="3">
    <source>
        <dbReference type="ARBA" id="ARBA00012483"/>
    </source>
</evidence>
<evidence type="ECO:0000256" key="9">
    <source>
        <dbReference type="ARBA" id="ARBA00022833"/>
    </source>
</evidence>
<proteinExistence type="predicted"/>
<feature type="transmembrane region" description="Helical" evidence="14">
    <location>
        <begin position="125"/>
        <end position="150"/>
    </location>
</feature>
<evidence type="ECO:0000313" key="17">
    <source>
        <dbReference type="Proteomes" id="UP000823405"/>
    </source>
</evidence>
<evidence type="ECO:0000256" key="1">
    <source>
        <dbReference type="ARBA" id="ARBA00000900"/>
    </source>
</evidence>
<dbReference type="Proteomes" id="UP000823405">
    <property type="component" value="Unassembled WGS sequence"/>
</dbReference>
<evidence type="ECO:0000256" key="13">
    <source>
        <dbReference type="SAM" id="MobiDB-lite"/>
    </source>
</evidence>
<keyword evidence="9" id="KW-0862">Zinc</keyword>
<evidence type="ECO:0000256" key="11">
    <source>
        <dbReference type="ARBA" id="ARBA00023136"/>
    </source>
</evidence>
<accession>A0A9P6R2B3</accession>
<feature type="compositionally biased region" description="Low complexity" evidence="13">
    <location>
        <begin position="317"/>
        <end position="330"/>
    </location>
</feature>
<keyword evidence="8" id="KW-0833">Ubl conjugation pathway</keyword>
<dbReference type="Pfam" id="PF13639">
    <property type="entry name" value="zf-RING_2"/>
    <property type="match status" value="1"/>
</dbReference>
<keyword evidence="5 14" id="KW-0812">Transmembrane</keyword>
<keyword evidence="11 14" id="KW-0472">Membrane</keyword>
<dbReference type="InterPro" id="IPR013083">
    <property type="entry name" value="Znf_RING/FYVE/PHD"/>
</dbReference>
<keyword evidence="4" id="KW-0808">Transferase</keyword>
<evidence type="ECO:0000256" key="4">
    <source>
        <dbReference type="ARBA" id="ARBA00022679"/>
    </source>
</evidence>
<dbReference type="PANTHER" id="PTHR45977:SF4">
    <property type="entry name" value="RING-TYPE DOMAIN-CONTAINING PROTEIN"/>
    <property type="match status" value="1"/>
</dbReference>
<feature type="non-terminal residue" evidence="16">
    <location>
        <position position="572"/>
    </location>
</feature>
<dbReference type="AlphaFoldDB" id="A0A9P6R2B3"/>
<sequence length="572" mass="62245">TVLMVAALALNWGVPSVYLKIFLVAFVVRKWIATLLMADRALYRLPLNLTEPDPDIDEERHNGVAMYMSQLFTWHGYAILIFGQLYVFFYASPYYLSGYPIITGVALGFSCMGLIPFFALLSLLLLILLFLYFSYVVMYLILWPLSYWGLVQRRAISRMNGGYRSEGITNTTDINQIARSLEDAENGRGGGFGAVDNLRLTPAMMAIPIVVYKKPGGRPIMTSPSAAMAAVNHTSPAQPQQQPPQPQQQQQDQSIRSDTVATPALTAFPDGDQPFMLEMPRPRGFGYRSSRDSQSDALSRMSANLSIICSTPPPHAPSTTTPRHGRSRSSTTVSMLSSTHMSAIPSTTSLGQEMTEIDSRRRPASVLNSASTTLQTIPSGSGIQIAVAAADSATGCVAVAFPRSHQRNYSTGQASNTTNHSSTAPYLQEYLSSSAHNSVTTTPTSTHLPVLLPRPAIASLPAPPSLGTPSLAGSKTTSPSLSPMVSGAASVADDSESGDAPQQPQQLPHSHLHQLQEVEVFNNGDEECAICLSDFEDGEELRHMYCNHLFHRNCVDRWLVKNAFCPKCKRGI</sequence>
<feature type="compositionally biased region" description="Polar residues" evidence="13">
    <location>
        <begin position="467"/>
        <end position="483"/>
    </location>
</feature>
<evidence type="ECO:0000256" key="10">
    <source>
        <dbReference type="ARBA" id="ARBA00022989"/>
    </source>
</evidence>
<evidence type="ECO:0000256" key="2">
    <source>
        <dbReference type="ARBA" id="ARBA00004141"/>
    </source>
</evidence>
<dbReference type="PROSITE" id="PS50089">
    <property type="entry name" value="ZF_RING_2"/>
    <property type="match status" value="1"/>
</dbReference>
<protein>
    <recommendedName>
        <fullName evidence="3">RING-type E3 ubiquitin transferase</fullName>
        <ecNumber evidence="3">2.3.2.27</ecNumber>
    </recommendedName>
</protein>